<feature type="domain" description="Glycosyltransferase 2-like" evidence="6">
    <location>
        <begin position="6"/>
        <end position="128"/>
    </location>
</feature>
<dbReference type="InterPro" id="IPR001173">
    <property type="entry name" value="Glyco_trans_2-like"/>
</dbReference>
<evidence type="ECO:0000313" key="8">
    <source>
        <dbReference type="Proteomes" id="UP000272908"/>
    </source>
</evidence>
<protein>
    <submittedName>
        <fullName evidence="7">Glucosyl-3-phosphoglycerate synthase</fullName>
        <ecNumber evidence="7">2.4.1.266</ecNumber>
    </submittedName>
</protein>
<keyword evidence="8" id="KW-1185">Reference proteome</keyword>
<proteinExistence type="inferred from homology"/>
<dbReference type="Gene3D" id="3.90.550.10">
    <property type="entry name" value="Spore Coat Polysaccharide Biosynthesis Protein SpsA, Chain A"/>
    <property type="match status" value="1"/>
</dbReference>
<reference evidence="8" key="1">
    <citation type="submission" date="2018-08" db="EMBL/GenBank/DDBJ databases">
        <authorList>
            <person name="Rodrigo-Torres L."/>
            <person name="Arahal R. D."/>
            <person name="Lucena T."/>
        </authorList>
    </citation>
    <scope>NUCLEOTIDE SEQUENCE [LARGE SCALE GENOMIC DNA]</scope>
    <source>
        <strain evidence="8">CECT 7235</strain>
    </source>
</reference>
<accession>A0A3B0MJI4</accession>
<comment type="cofactor">
    <cofactor evidence="1">
        <name>Mg(2+)</name>
        <dbReference type="ChEBI" id="CHEBI:18420"/>
    </cofactor>
</comment>
<dbReference type="OrthoDB" id="9815923at2"/>
<dbReference type="EMBL" id="UIHC01000070">
    <property type="protein sequence ID" value="SUZ33748.1"/>
    <property type="molecule type" value="Genomic_DNA"/>
</dbReference>
<dbReference type="PANTHER" id="PTHR48090:SF10">
    <property type="entry name" value="GLUCOSYL-3-PHOSPHOGLYCERATE SYNTHASE"/>
    <property type="match status" value="1"/>
</dbReference>
<organism evidence="7 8">
    <name type="scientific">Roseinatronobacter ekhonensis</name>
    <dbReference type="NCBI Taxonomy" id="254356"/>
    <lineage>
        <taxon>Bacteria</taxon>
        <taxon>Pseudomonadati</taxon>
        <taxon>Pseudomonadota</taxon>
        <taxon>Alphaproteobacteria</taxon>
        <taxon>Rhodobacterales</taxon>
        <taxon>Paracoccaceae</taxon>
        <taxon>Roseinatronobacter</taxon>
    </lineage>
</organism>
<keyword evidence="4 7" id="KW-0808">Transferase</keyword>
<dbReference type="EC" id="2.4.1.266" evidence="7"/>
<dbReference type="InterPro" id="IPR029044">
    <property type="entry name" value="Nucleotide-diphossugar_trans"/>
</dbReference>
<keyword evidence="5" id="KW-0460">Magnesium</keyword>
<evidence type="ECO:0000313" key="7">
    <source>
        <dbReference type="EMBL" id="SUZ33748.1"/>
    </source>
</evidence>
<evidence type="ECO:0000256" key="4">
    <source>
        <dbReference type="ARBA" id="ARBA00022679"/>
    </source>
</evidence>
<evidence type="ECO:0000256" key="3">
    <source>
        <dbReference type="ARBA" id="ARBA00022676"/>
    </source>
</evidence>
<evidence type="ECO:0000259" key="6">
    <source>
        <dbReference type="Pfam" id="PF00535"/>
    </source>
</evidence>
<dbReference type="InterPro" id="IPR050256">
    <property type="entry name" value="Glycosyltransferase_2"/>
</dbReference>
<dbReference type="RefSeq" id="WP_121096927.1">
    <property type="nucleotide sequence ID" value="NZ_UIHC01000070.1"/>
</dbReference>
<gene>
    <name evidence="7" type="ORF">ROE7235_03522</name>
</gene>
<comment type="similarity">
    <text evidence="2">Belongs to the glycosyltransferase 2 family.</text>
</comment>
<dbReference type="Proteomes" id="UP000272908">
    <property type="component" value="Unassembled WGS sequence"/>
</dbReference>
<dbReference type="Pfam" id="PF00535">
    <property type="entry name" value="Glycos_transf_2"/>
    <property type="match status" value="1"/>
</dbReference>
<dbReference type="GO" id="GO:0016757">
    <property type="term" value="F:glycosyltransferase activity"/>
    <property type="evidence" value="ECO:0007669"/>
    <property type="project" value="UniProtKB-KW"/>
</dbReference>
<keyword evidence="3 7" id="KW-0328">Glycosyltransferase</keyword>
<evidence type="ECO:0000256" key="1">
    <source>
        <dbReference type="ARBA" id="ARBA00001946"/>
    </source>
</evidence>
<dbReference type="PANTHER" id="PTHR48090">
    <property type="entry name" value="UNDECAPRENYL-PHOSPHATE 4-DEOXY-4-FORMAMIDO-L-ARABINOSE TRANSFERASE-RELATED"/>
    <property type="match status" value="1"/>
</dbReference>
<evidence type="ECO:0000256" key="5">
    <source>
        <dbReference type="ARBA" id="ARBA00022842"/>
    </source>
</evidence>
<evidence type="ECO:0000256" key="2">
    <source>
        <dbReference type="ARBA" id="ARBA00006739"/>
    </source>
</evidence>
<sequence length="242" mass="26147">MPAIVSCILPAFNEGPRIGAVLAVVCAHPLIDEVIVVDDASSDDTADQVEKFDRVQLIRQTSNRGKSAAVAAGLRAARGNVVLFLDADLIGLDAAALRALILPVVTGRADTTISLRGNAPWPWRWIGLDYISGERAMTRALAPVPDHLEVLPRFGMEVMMNGDWLRQRARIQVVKWAGVTSPLKGTKHGRIAGVLADLLMVRDIFATVGAVRVCAQIWGLRRLRVTGQHGEQSSGKPGLRRA</sequence>
<dbReference type="AlphaFoldDB" id="A0A3B0MJI4"/>
<name>A0A3B0MJI4_9RHOB</name>
<dbReference type="SUPFAM" id="SSF53448">
    <property type="entry name" value="Nucleotide-diphospho-sugar transferases"/>
    <property type="match status" value="1"/>
</dbReference>